<evidence type="ECO:0000313" key="4">
    <source>
        <dbReference type="EMBL" id="MBO0334794.1"/>
    </source>
</evidence>
<dbReference type="PANTHER" id="PTHR43575:SF1">
    <property type="entry name" value="PROTEIN ABCI7, CHLOROPLASTIC"/>
    <property type="match status" value="1"/>
</dbReference>
<evidence type="ECO:0000259" key="2">
    <source>
        <dbReference type="Pfam" id="PF01458"/>
    </source>
</evidence>
<dbReference type="SUPFAM" id="SSF101960">
    <property type="entry name" value="Stabilizer of iron transporter SufD"/>
    <property type="match status" value="1"/>
</dbReference>
<feature type="domain" description="SUF system FeS cluster assembly SufBD N-terminal" evidence="3">
    <location>
        <begin position="8"/>
        <end position="163"/>
    </location>
</feature>
<dbReference type="Proteomes" id="UP000664761">
    <property type="component" value="Unassembled WGS sequence"/>
</dbReference>
<comment type="caution">
    <text evidence="4">The sequence shown here is derived from an EMBL/GenBank/DDBJ whole genome shotgun (WGS) entry which is preliminary data.</text>
</comment>
<accession>A0ABS3F8U8</accession>
<sequence>MKNLTPLAQTYVDRFSAASGSLPGHNSPAVAALRKSGLARFASLDFPGRKVEEWRFTNLTALTKGIKTTDAPANAALPAAEFETPHVMTFVNGRFSEQDSRLDRLPDGVKLTSLAAELDVGNSALLGTEADDKRAVVALNTAFMEDGVVLNAAPGVTLDAPILIRFVSVAGTGANAHHMRNVIHLGEKATVTLVEEHAGVDGHAYFANPVTDITLDKGARLNHYKYQAESADAFHLANTDTELAEGAVYENFALSTGARLSRNELETRILGGGAESILNGAYLMRGTQHCDTTTITRHLVPENVSRQIYKGILDDEAQGVFQGKIQIVPDAQQVSGDQLSRALLLSDRASVAVKPELEIHADDVKCSHGASSGELDEDALFYLQSRGIEEKTARKMLIDAFLADVLEEVSNDDVREYFAAVTARWMDKV</sequence>
<evidence type="ECO:0000259" key="3">
    <source>
        <dbReference type="Pfam" id="PF19295"/>
    </source>
</evidence>
<dbReference type="InterPro" id="IPR011542">
    <property type="entry name" value="SUF_FeS_clus_asmbl_SufD"/>
</dbReference>
<name>A0ABS3F8U8_9PROT</name>
<organism evidence="4 5">
    <name type="scientific">Sneathiella sedimenti</name>
    <dbReference type="NCBI Taxonomy" id="2816034"/>
    <lineage>
        <taxon>Bacteria</taxon>
        <taxon>Pseudomonadati</taxon>
        <taxon>Pseudomonadota</taxon>
        <taxon>Alphaproteobacteria</taxon>
        <taxon>Sneathiellales</taxon>
        <taxon>Sneathiellaceae</taxon>
        <taxon>Sneathiella</taxon>
    </lineage>
</organism>
<dbReference type="PANTHER" id="PTHR43575">
    <property type="entry name" value="PROTEIN ABCI7, CHLOROPLASTIC"/>
    <property type="match status" value="1"/>
</dbReference>
<comment type="similarity">
    <text evidence="1">Belongs to the iron-sulfur cluster assembly SufBD family.</text>
</comment>
<evidence type="ECO:0000313" key="5">
    <source>
        <dbReference type="Proteomes" id="UP000664761"/>
    </source>
</evidence>
<dbReference type="Pfam" id="PF01458">
    <property type="entry name" value="SUFBD_core"/>
    <property type="match status" value="1"/>
</dbReference>
<dbReference type="EMBL" id="JAFLNC010000005">
    <property type="protein sequence ID" value="MBO0334794.1"/>
    <property type="molecule type" value="Genomic_DNA"/>
</dbReference>
<dbReference type="InterPro" id="IPR000825">
    <property type="entry name" value="SUF_FeS_clus_asmbl_SufBD_core"/>
</dbReference>
<dbReference type="NCBIfam" id="TIGR01981">
    <property type="entry name" value="sufD"/>
    <property type="match status" value="1"/>
</dbReference>
<proteinExistence type="inferred from homology"/>
<keyword evidence="5" id="KW-1185">Reference proteome</keyword>
<dbReference type="RefSeq" id="WP_207046994.1">
    <property type="nucleotide sequence ID" value="NZ_JAFLNC010000005.1"/>
</dbReference>
<dbReference type="InterPro" id="IPR055346">
    <property type="entry name" value="Fe-S_cluster_assembly_SufBD"/>
</dbReference>
<protein>
    <submittedName>
        <fullName evidence="4">Fe-S cluster assembly protein SufD</fullName>
    </submittedName>
</protein>
<reference evidence="4 5" key="1">
    <citation type="submission" date="2021-03" db="EMBL/GenBank/DDBJ databases">
        <title>Sneathiella sp. CAU 1612 isolated from Kang Won-do.</title>
        <authorList>
            <person name="Kim W."/>
        </authorList>
    </citation>
    <scope>NUCLEOTIDE SEQUENCE [LARGE SCALE GENOMIC DNA]</scope>
    <source>
        <strain evidence="4 5">CAU 1612</strain>
    </source>
</reference>
<dbReference type="Pfam" id="PF19295">
    <property type="entry name" value="SufBD_N"/>
    <property type="match status" value="1"/>
</dbReference>
<dbReference type="InterPro" id="IPR045595">
    <property type="entry name" value="SufBD_N"/>
</dbReference>
<gene>
    <name evidence="4" type="primary">sufD</name>
    <name evidence="4" type="ORF">J0X12_14300</name>
</gene>
<dbReference type="InterPro" id="IPR037284">
    <property type="entry name" value="SUF_FeS_clus_asmbl_SufBD_sf"/>
</dbReference>
<feature type="domain" description="SUF system FeS cluster assembly SufBD core" evidence="2">
    <location>
        <begin position="174"/>
        <end position="401"/>
    </location>
</feature>
<evidence type="ECO:0000256" key="1">
    <source>
        <dbReference type="ARBA" id="ARBA00043967"/>
    </source>
</evidence>